<name>W7AKU2_9APIC</name>
<organism evidence="3 4">
    <name type="scientific">Plasmodium inui San Antonio 1</name>
    <dbReference type="NCBI Taxonomy" id="1237626"/>
    <lineage>
        <taxon>Eukaryota</taxon>
        <taxon>Sar</taxon>
        <taxon>Alveolata</taxon>
        <taxon>Apicomplexa</taxon>
        <taxon>Aconoidasida</taxon>
        <taxon>Haemosporida</taxon>
        <taxon>Plasmodiidae</taxon>
        <taxon>Plasmodium</taxon>
        <taxon>Plasmodium (Plasmodium)</taxon>
    </lineage>
</organism>
<protein>
    <recommendedName>
        <fullName evidence="2">HRDC domain-containing protein</fullName>
    </recommendedName>
</protein>
<evidence type="ECO:0000313" key="3">
    <source>
        <dbReference type="EMBL" id="EUD65956.1"/>
    </source>
</evidence>
<dbReference type="InterPro" id="IPR002121">
    <property type="entry name" value="HRDC_dom"/>
</dbReference>
<sequence>MKKGKVINNLHEQIKSLEDNNVPYKYYSASNNVNIRNYLSDRKVRYSCPPNSYLSLNELLKFIDSLDHHDSAEVRHLDYNADTVANEMTNRKVNKEECTYPQFSKVPKVALHNNFLVKEGNLCDQADYHSNVYHQDGRNYDKHDNCDSRVNYGHGTHSNTWKYPPDQPYEDNPVKDTILQNNYCRLSRDDPPSYQNGLDARKAHTPGSTSSNPYESNCIMRTSQTKVEENSSRAPANSKDGSLLKNLLQCRVNLSKSNNITDPEKVISTKNLKLLLLHHPNSIDDMKNLNLTGFGEDKIKKYGYEFLKVFLSGYTDDS</sequence>
<dbReference type="GO" id="GO:0000166">
    <property type="term" value="F:nucleotide binding"/>
    <property type="evidence" value="ECO:0007669"/>
    <property type="project" value="InterPro"/>
</dbReference>
<dbReference type="VEuPathDB" id="PlasmoDB:C922_03683"/>
<dbReference type="GeneID" id="20038957"/>
<evidence type="ECO:0000259" key="2">
    <source>
        <dbReference type="PROSITE" id="PS50967"/>
    </source>
</evidence>
<reference evidence="3 4" key="1">
    <citation type="submission" date="2013-02" db="EMBL/GenBank/DDBJ databases">
        <title>The Genome Sequence of Plasmodium inui San Antonio 1.</title>
        <authorList>
            <consortium name="The Broad Institute Genome Sequencing Platform"/>
            <consortium name="The Broad Institute Genome Sequencing Center for Infectious Disease"/>
            <person name="Neafsey D."/>
            <person name="Cheeseman I."/>
            <person name="Volkman S."/>
            <person name="Adams J."/>
            <person name="Walker B."/>
            <person name="Young S.K."/>
            <person name="Zeng Q."/>
            <person name="Gargeya S."/>
            <person name="Fitzgerald M."/>
            <person name="Haas B."/>
            <person name="Abouelleil A."/>
            <person name="Alvarado L."/>
            <person name="Arachchi H.M."/>
            <person name="Berlin A.M."/>
            <person name="Chapman S.B."/>
            <person name="Dewar J."/>
            <person name="Goldberg J."/>
            <person name="Griggs A."/>
            <person name="Gujja S."/>
            <person name="Hansen M."/>
            <person name="Howarth C."/>
            <person name="Imamovic A."/>
            <person name="Larimer J."/>
            <person name="McCowan C."/>
            <person name="Murphy C."/>
            <person name="Neiman D."/>
            <person name="Pearson M."/>
            <person name="Priest M."/>
            <person name="Roberts A."/>
            <person name="Saif S."/>
            <person name="Shea T."/>
            <person name="Sisk P."/>
            <person name="Sykes S."/>
            <person name="Wortman J."/>
            <person name="Nusbaum C."/>
            <person name="Birren B."/>
        </authorList>
    </citation>
    <scope>NUCLEOTIDE SEQUENCE [LARGE SCALE GENOMIC DNA]</scope>
    <source>
        <strain evidence="3 4">San Antonio 1</strain>
    </source>
</reference>
<feature type="region of interest" description="Disordered" evidence="1">
    <location>
        <begin position="184"/>
        <end position="217"/>
    </location>
</feature>
<dbReference type="GO" id="GO:0003676">
    <property type="term" value="F:nucleic acid binding"/>
    <property type="evidence" value="ECO:0007669"/>
    <property type="project" value="InterPro"/>
</dbReference>
<evidence type="ECO:0000256" key="1">
    <source>
        <dbReference type="SAM" id="MobiDB-lite"/>
    </source>
</evidence>
<keyword evidence="4" id="KW-1185">Reference proteome</keyword>
<feature type="compositionally biased region" description="Polar residues" evidence="1">
    <location>
        <begin position="206"/>
        <end position="217"/>
    </location>
</feature>
<dbReference type="RefSeq" id="XP_008817494.1">
    <property type="nucleotide sequence ID" value="XM_008819272.1"/>
</dbReference>
<gene>
    <name evidence="3" type="ORF">C922_03683</name>
</gene>
<evidence type="ECO:0000313" key="4">
    <source>
        <dbReference type="Proteomes" id="UP000030640"/>
    </source>
</evidence>
<dbReference type="AlphaFoldDB" id="W7AKU2"/>
<dbReference type="OrthoDB" id="382111at2759"/>
<dbReference type="Proteomes" id="UP000030640">
    <property type="component" value="Unassembled WGS sequence"/>
</dbReference>
<dbReference type="EMBL" id="KI965475">
    <property type="protein sequence ID" value="EUD65956.1"/>
    <property type="molecule type" value="Genomic_DNA"/>
</dbReference>
<dbReference type="InterPro" id="IPR010997">
    <property type="entry name" value="HRDC-like_sf"/>
</dbReference>
<dbReference type="SUPFAM" id="SSF47819">
    <property type="entry name" value="HRDC-like"/>
    <property type="match status" value="1"/>
</dbReference>
<feature type="domain" description="HRDC" evidence="2">
    <location>
        <begin position="237"/>
        <end position="318"/>
    </location>
</feature>
<dbReference type="PROSITE" id="PS50967">
    <property type="entry name" value="HRDC"/>
    <property type="match status" value="1"/>
</dbReference>
<dbReference type="InterPro" id="IPR044876">
    <property type="entry name" value="HRDC_dom_sf"/>
</dbReference>
<accession>W7AKU2</accession>
<dbReference type="Pfam" id="PF00570">
    <property type="entry name" value="HRDC"/>
    <property type="match status" value="1"/>
</dbReference>
<proteinExistence type="predicted"/>
<dbReference type="Gene3D" id="1.10.150.80">
    <property type="entry name" value="HRDC domain"/>
    <property type="match status" value="1"/>
</dbReference>